<evidence type="ECO:0000313" key="1">
    <source>
        <dbReference type="EMBL" id="EJP62019.1"/>
    </source>
</evidence>
<dbReference type="InParanoid" id="J4KLD6"/>
<gene>
    <name evidence="1" type="ORF">BBA_09067</name>
</gene>
<reference evidence="1 2" key="1">
    <citation type="journal article" date="2012" name="Sci. Rep.">
        <title>Genomic perspectives on the evolution of fungal entomopathogenicity in Beauveria bassiana.</title>
        <authorList>
            <person name="Xiao G."/>
            <person name="Ying S.H."/>
            <person name="Zheng P."/>
            <person name="Wang Z.L."/>
            <person name="Zhang S."/>
            <person name="Xie X.Q."/>
            <person name="Shang Y."/>
            <person name="St Leger R.J."/>
            <person name="Zhao G.P."/>
            <person name="Wang C."/>
            <person name="Feng M.G."/>
        </authorList>
    </citation>
    <scope>NUCLEOTIDE SEQUENCE [LARGE SCALE GENOMIC DNA]</scope>
    <source>
        <strain evidence="1 2">ARSEF 2860</strain>
    </source>
</reference>
<sequence>MGPPLATLELAAVSSNVIHQDHVHTRCSHSTLSTSTHFIQPIWTGLHVAIIADVFPQMQAASEVQPFWLYPLLELMLPRHLHLSAQTLDGHKKGYPAPPLATYPASFQNHPPPSIHTPRHMDAQQYLQRVSSLFNSFDAEVLLRAGNVPVGSALEAVNRLRCELEILDLLRPALTALSPDFTTFEPHILVRLRRFLVYVFGTRNDPKTEAIRKLDCTSVKICGLCLTQKGLRDLKLEQLDVLIRRTEVASRHLLHVIAGNDDIDKVVRLCNVEGDEYEQFFNGKDPKPTFAIQLRNLDHKKVRRVGKGSTQLAVQYSLAGQGCWCFTGVSQKAIHASFAIPTSSAVRDITTFLPVDERYDGVMRMTVGFDTELLRTLFGHQIPQPIVSEPFALERAIKSQIGAVLGSTVVRGVTTTHTWAKEIQDGLAIETSCVSGHIYPGSCIIVTLRIGWRESPFRQDAYARWNFDLSTTVGIPYSYAILIFE</sequence>
<dbReference type="EMBL" id="JH725193">
    <property type="protein sequence ID" value="EJP62019.1"/>
    <property type="molecule type" value="Genomic_DNA"/>
</dbReference>
<dbReference type="Proteomes" id="UP000002762">
    <property type="component" value="Unassembled WGS sequence"/>
</dbReference>
<organism evidence="1 2">
    <name type="scientific">Beauveria bassiana (strain ARSEF 2860)</name>
    <name type="common">White muscardine disease fungus</name>
    <name type="synonym">Tritirachium shiotae</name>
    <dbReference type="NCBI Taxonomy" id="655819"/>
    <lineage>
        <taxon>Eukaryota</taxon>
        <taxon>Fungi</taxon>
        <taxon>Dikarya</taxon>
        <taxon>Ascomycota</taxon>
        <taxon>Pezizomycotina</taxon>
        <taxon>Sordariomycetes</taxon>
        <taxon>Hypocreomycetidae</taxon>
        <taxon>Hypocreales</taxon>
        <taxon>Cordycipitaceae</taxon>
        <taxon>Beauveria</taxon>
    </lineage>
</organism>
<dbReference type="GeneID" id="19892079"/>
<dbReference type="HOGENOM" id="CLU_044219_0_0_1"/>
<proteinExistence type="predicted"/>
<dbReference type="RefSeq" id="XP_008602386.1">
    <property type="nucleotide sequence ID" value="XM_008604164.1"/>
</dbReference>
<name>J4KLD6_BEAB2</name>
<dbReference type="AlphaFoldDB" id="J4KLD6"/>
<protein>
    <submittedName>
        <fullName evidence="1">Uncharacterized protein</fullName>
    </submittedName>
</protein>
<keyword evidence="2" id="KW-1185">Reference proteome</keyword>
<accession>J4KLD6</accession>
<dbReference type="STRING" id="655819.J4KLD6"/>
<evidence type="ECO:0000313" key="2">
    <source>
        <dbReference type="Proteomes" id="UP000002762"/>
    </source>
</evidence>